<evidence type="ECO:0000313" key="2">
    <source>
        <dbReference type="Proteomes" id="UP000595814"/>
    </source>
</evidence>
<sequence length="301" mass="34626">MSNIIAVIWDFDKTLVDGYMQEPIFNEYGVDSKKFWDEVNKMPKEIYNEQGVNVNKETIYLNKFIRESQEGGKFAGLNNNKLRKLGEKLNFYPGVESFFKQIVNLPNLEENSTWKEYGISIENYIISTGFKEIVKGCSLMKYTKEIWGCEIIEKNNILAEIGYTLDNTTKTRALFEINKGVGFVDNIDVNSKMPEELRRIQFKNMIYIADGPSDVPAFSLMKKNGGATFAVYPRGNKDAFRQVENLRKDGRVDMFAEANYETNSTASMWIINKIEEFANRIIDNSKKKLEESIGDSPKHLT</sequence>
<dbReference type="EMBL" id="CP066744">
    <property type="protein sequence ID" value="QQK08814.1"/>
    <property type="molecule type" value="Genomic_DNA"/>
</dbReference>
<proteinExistence type="predicted"/>
<dbReference type="Proteomes" id="UP000595814">
    <property type="component" value="Chromosome"/>
</dbReference>
<gene>
    <name evidence="1" type="ORF">JFY71_04580</name>
</gene>
<organism evidence="1 2">
    <name type="scientific">Miniphocaeibacter halophilus</name>
    <dbReference type="NCBI Taxonomy" id="2931922"/>
    <lineage>
        <taxon>Bacteria</taxon>
        <taxon>Bacillati</taxon>
        <taxon>Bacillota</taxon>
        <taxon>Tissierellia</taxon>
        <taxon>Tissierellales</taxon>
        <taxon>Peptoniphilaceae</taxon>
        <taxon>Miniphocaeibacter</taxon>
    </lineage>
</organism>
<protein>
    <submittedName>
        <fullName evidence="1">Haloacid dehalogenase-like hydrolase</fullName>
    </submittedName>
</protein>
<accession>A0AC61MSY4</accession>
<reference evidence="1 2" key="1">
    <citation type="journal article" date="2022" name="Int. J. Syst. Evol. Microbiol.">
        <title>Miniphocaeibacter halophilus sp. nov., an ammonium-tolerant acetate-producing bacterium isolated from a biogas system.</title>
        <authorList>
            <person name="Schnurer A."/>
            <person name="Singh A."/>
            <person name="Bi S."/>
            <person name="Qiao W."/>
            <person name="Westerholm M."/>
        </authorList>
    </citation>
    <scope>NUCLEOTIDE SEQUENCE [LARGE SCALE GENOMIC DNA]</scope>
    <source>
        <strain evidence="1 2">AMB_01</strain>
    </source>
</reference>
<name>A0AC61MSY4_9FIRM</name>
<evidence type="ECO:0000313" key="1">
    <source>
        <dbReference type="EMBL" id="QQK08814.1"/>
    </source>
</evidence>
<keyword evidence="2" id="KW-1185">Reference proteome</keyword>